<proteinExistence type="predicted"/>
<organism evidence="4 5">
    <name type="scientific">Amycolatopsis marina</name>
    <dbReference type="NCBI Taxonomy" id="490629"/>
    <lineage>
        <taxon>Bacteria</taxon>
        <taxon>Bacillati</taxon>
        <taxon>Actinomycetota</taxon>
        <taxon>Actinomycetes</taxon>
        <taxon>Pseudonocardiales</taxon>
        <taxon>Pseudonocardiaceae</taxon>
        <taxon>Amycolatopsis</taxon>
    </lineage>
</organism>
<dbReference type="Proteomes" id="UP000243799">
    <property type="component" value="Unassembled WGS sequence"/>
</dbReference>
<keyword evidence="5" id="KW-1185">Reference proteome</keyword>
<feature type="compositionally biased region" description="Gly residues" evidence="2">
    <location>
        <begin position="37"/>
        <end position="46"/>
    </location>
</feature>
<sequence length="249" mass="25641">MSEPGAGGESGGEGPASELHGARSGASTPDRALSEPGAGGESGGEPGSHDFRVLSTEDIHIGRVIGLRVDEVAMPGDGTARREVVEHLGAVGVAAVDDAGDITLIHQYRHPIGRRLWELPAGLLDGAGESPVAAAARELAEEAGLAAGRWETLVDVAASPGFTDEVIRVFLARDLREVHRDVLGEEEADLVIRKVPLTEAVRMALAGELVNGATVGGVLAAHAVLTGAAVARPADAAWQDRPTAFASRR</sequence>
<reference evidence="5" key="1">
    <citation type="submission" date="2016-10" db="EMBL/GenBank/DDBJ databases">
        <authorList>
            <person name="Varghese N."/>
            <person name="Submissions S."/>
        </authorList>
    </citation>
    <scope>NUCLEOTIDE SEQUENCE [LARGE SCALE GENOMIC DNA]</scope>
    <source>
        <strain evidence="5">CGMCC 4.3568</strain>
    </source>
</reference>
<feature type="region of interest" description="Disordered" evidence="2">
    <location>
        <begin position="1"/>
        <end position="51"/>
    </location>
</feature>
<evidence type="ECO:0000256" key="2">
    <source>
        <dbReference type="SAM" id="MobiDB-lite"/>
    </source>
</evidence>
<dbReference type="GO" id="GO:0006753">
    <property type="term" value="P:nucleoside phosphate metabolic process"/>
    <property type="evidence" value="ECO:0007669"/>
    <property type="project" value="TreeGrafter"/>
</dbReference>
<name>A0A1I0ZDQ3_9PSEU</name>
<dbReference type="PROSITE" id="PS51462">
    <property type="entry name" value="NUDIX"/>
    <property type="match status" value="1"/>
</dbReference>
<accession>A0A1I0ZDQ3</accession>
<dbReference type="GO" id="GO:0016787">
    <property type="term" value="F:hydrolase activity"/>
    <property type="evidence" value="ECO:0007669"/>
    <property type="project" value="UniProtKB-KW"/>
</dbReference>
<evidence type="ECO:0000259" key="3">
    <source>
        <dbReference type="PROSITE" id="PS51462"/>
    </source>
</evidence>
<dbReference type="AlphaFoldDB" id="A0A1I0ZDQ3"/>
<dbReference type="InterPro" id="IPR000086">
    <property type="entry name" value="NUDIX_hydrolase_dom"/>
</dbReference>
<dbReference type="PANTHER" id="PTHR11839:SF31">
    <property type="entry name" value="ADP-RIBOSE PYROPHOSPHATASE"/>
    <property type="match status" value="1"/>
</dbReference>
<dbReference type="STRING" id="490629.SAMN05216266_106326"/>
<dbReference type="PANTHER" id="PTHR11839">
    <property type="entry name" value="UDP/ADP-SUGAR PYROPHOSPHATASE"/>
    <property type="match status" value="1"/>
</dbReference>
<gene>
    <name evidence="4" type="ORF">SAMN05216266_106326</name>
</gene>
<keyword evidence="1" id="KW-0378">Hydrolase</keyword>
<protein>
    <submittedName>
        <fullName evidence="4">ADP-ribose pyrophosphatase</fullName>
    </submittedName>
</protein>
<evidence type="ECO:0000256" key="1">
    <source>
        <dbReference type="ARBA" id="ARBA00022801"/>
    </source>
</evidence>
<evidence type="ECO:0000313" key="4">
    <source>
        <dbReference type="EMBL" id="SFB23507.1"/>
    </source>
</evidence>
<feature type="domain" description="Nudix hydrolase" evidence="3">
    <location>
        <begin position="86"/>
        <end position="217"/>
    </location>
</feature>
<dbReference type="GO" id="GO:0005829">
    <property type="term" value="C:cytosol"/>
    <property type="evidence" value="ECO:0007669"/>
    <property type="project" value="TreeGrafter"/>
</dbReference>
<dbReference type="GO" id="GO:0019693">
    <property type="term" value="P:ribose phosphate metabolic process"/>
    <property type="evidence" value="ECO:0007669"/>
    <property type="project" value="TreeGrafter"/>
</dbReference>
<dbReference type="EMBL" id="FOKG01000006">
    <property type="protein sequence ID" value="SFB23507.1"/>
    <property type="molecule type" value="Genomic_DNA"/>
</dbReference>
<evidence type="ECO:0000313" key="5">
    <source>
        <dbReference type="Proteomes" id="UP000243799"/>
    </source>
</evidence>
<dbReference type="SUPFAM" id="SSF55811">
    <property type="entry name" value="Nudix"/>
    <property type="match status" value="1"/>
</dbReference>
<feature type="compositionally biased region" description="Gly residues" evidence="2">
    <location>
        <begin position="1"/>
        <end position="14"/>
    </location>
</feature>
<dbReference type="Pfam" id="PF00293">
    <property type="entry name" value="NUDIX"/>
    <property type="match status" value="1"/>
</dbReference>
<dbReference type="InterPro" id="IPR015797">
    <property type="entry name" value="NUDIX_hydrolase-like_dom_sf"/>
</dbReference>
<dbReference type="Gene3D" id="3.90.79.10">
    <property type="entry name" value="Nucleoside Triphosphate Pyrophosphohydrolase"/>
    <property type="match status" value="1"/>
</dbReference>